<evidence type="ECO:0000259" key="3">
    <source>
        <dbReference type="Pfam" id="PF09922"/>
    </source>
</evidence>
<dbReference type="NCBIfam" id="NF040535">
    <property type="entry name" value="LiaF_C_term"/>
    <property type="match status" value="1"/>
</dbReference>
<keyword evidence="2" id="KW-1133">Transmembrane helix</keyword>
<dbReference type="Pfam" id="PF09922">
    <property type="entry name" value="LiaF-like_C"/>
    <property type="match status" value="1"/>
</dbReference>
<evidence type="ECO:0000256" key="1">
    <source>
        <dbReference type="SAM" id="MobiDB-lite"/>
    </source>
</evidence>
<feature type="transmembrane region" description="Helical" evidence="2">
    <location>
        <begin position="74"/>
        <end position="105"/>
    </location>
</feature>
<accession>A0ABT2U947</accession>
<dbReference type="InterPro" id="IPR024425">
    <property type="entry name" value="LiaF-like_C"/>
</dbReference>
<dbReference type="InterPro" id="IPR047793">
    <property type="entry name" value="LiaF_C"/>
</dbReference>
<reference evidence="4 5" key="1">
    <citation type="submission" date="2022-09" db="EMBL/GenBank/DDBJ databases">
        <authorList>
            <person name="Han X.L."/>
            <person name="Wang Q."/>
            <person name="Lu T."/>
        </authorList>
    </citation>
    <scope>NUCLEOTIDE SEQUENCE [LARGE SCALE GENOMIC DNA]</scope>
    <source>
        <strain evidence="4 5">WQ 127069</strain>
    </source>
</reference>
<evidence type="ECO:0000256" key="2">
    <source>
        <dbReference type="SAM" id="Phobius"/>
    </source>
</evidence>
<keyword evidence="2" id="KW-0472">Membrane</keyword>
<keyword evidence="5" id="KW-1185">Reference proteome</keyword>
<feature type="transmembrane region" description="Helical" evidence="2">
    <location>
        <begin position="30"/>
        <end position="62"/>
    </location>
</feature>
<feature type="domain" description="Cell wall-active antibiotics response LiaF-like C-terminal" evidence="3">
    <location>
        <begin position="122"/>
        <end position="233"/>
    </location>
</feature>
<organism evidence="4 5">
    <name type="scientific">Paenibacillus baimaensis</name>
    <dbReference type="NCBI Taxonomy" id="2982185"/>
    <lineage>
        <taxon>Bacteria</taxon>
        <taxon>Bacillati</taxon>
        <taxon>Bacillota</taxon>
        <taxon>Bacilli</taxon>
        <taxon>Bacillales</taxon>
        <taxon>Paenibacillaceae</taxon>
        <taxon>Paenibacillus</taxon>
    </lineage>
</organism>
<dbReference type="EMBL" id="JAOQIO010000005">
    <property type="protein sequence ID" value="MCU6790701.1"/>
    <property type="molecule type" value="Genomic_DNA"/>
</dbReference>
<comment type="caution">
    <text evidence="4">The sequence shown here is derived from an EMBL/GenBank/DDBJ whole genome shotgun (WGS) entry which is preliminary data.</text>
</comment>
<feature type="region of interest" description="Disordered" evidence="1">
    <location>
        <begin position="1"/>
        <end position="22"/>
    </location>
</feature>
<gene>
    <name evidence="4" type="primary">liaF</name>
    <name evidence="4" type="ORF">OB236_01055</name>
</gene>
<evidence type="ECO:0000313" key="4">
    <source>
        <dbReference type="EMBL" id="MCU6790701.1"/>
    </source>
</evidence>
<dbReference type="Proteomes" id="UP001652445">
    <property type="component" value="Unassembled WGS sequence"/>
</dbReference>
<feature type="compositionally biased region" description="Basic and acidic residues" evidence="1">
    <location>
        <begin position="7"/>
        <end position="22"/>
    </location>
</feature>
<keyword evidence="2" id="KW-0812">Transmembrane</keyword>
<dbReference type="RefSeq" id="WP_083689777.1">
    <property type="nucleotide sequence ID" value="NZ_JAOQIO010000005.1"/>
</dbReference>
<evidence type="ECO:0000313" key="5">
    <source>
        <dbReference type="Proteomes" id="UP001652445"/>
    </source>
</evidence>
<proteinExistence type="predicted"/>
<sequence>MKKFDRKWKGSDRGDGTGHDRKGNRNDRNVALVLIGVGIFLLSNNHWGFFTVLAIVLIFVGIHKVRKSSPRKGYILMGIGLVILLGGNFSLLLAIILISLGFFYIRSRQLHRAESYVKKSLIESVRWGKEPWVLRNSSIWHVIGEAKIDLTYAIPEQKEVTLVLQGVIADLDIIVPEDMGLSVTSSVIFGEAVIGPNKESGILNKTVWQTANFETADTQVKLMISYIIADIDIKIV</sequence>
<protein>
    <submittedName>
        <fullName evidence="4">Cell wall-active antibiotics response protein LiaF</fullName>
    </submittedName>
</protein>
<name>A0ABT2U947_9BACL</name>